<keyword evidence="3" id="KW-1185">Reference proteome</keyword>
<dbReference type="RefSeq" id="WP_307487532.1">
    <property type="nucleotide sequence ID" value="NZ_JAUSUF010000012.1"/>
</dbReference>
<gene>
    <name evidence="2" type="ORF">J2S18_002733</name>
</gene>
<keyword evidence="2" id="KW-0449">Lipoprotein</keyword>
<feature type="transmembrane region" description="Helical" evidence="1">
    <location>
        <begin position="21"/>
        <end position="42"/>
    </location>
</feature>
<dbReference type="Proteomes" id="UP001228504">
    <property type="component" value="Unassembled WGS sequence"/>
</dbReference>
<evidence type="ECO:0000256" key="1">
    <source>
        <dbReference type="SAM" id="Phobius"/>
    </source>
</evidence>
<dbReference type="NCBIfam" id="NF041287">
    <property type="entry name" value="lipo_GerS_rel"/>
    <property type="match status" value="1"/>
</dbReference>
<evidence type="ECO:0000313" key="2">
    <source>
        <dbReference type="EMBL" id="MDQ0150763.1"/>
    </source>
</evidence>
<sequence>MKFLERLKSKNKKTNNINLKKKICITILMIIPFISMILVISFRHVAMPTNEEILEDVKNMKSYESIVEYTIMNNRGTYTDKTKVLFSKDYGTRIDFGEDITKIYKDDYIKMIYNKKNESYEVKRDLDKFYTLATMKEIFNNPIVKLEEGKDEWGDLEYLKVNFELIFNNNHLDKATLYINKSKREPMLIKIYDNEGKERVKIEYREFLKINKNLEEHFKVG</sequence>
<keyword evidence="1" id="KW-0812">Transmembrane</keyword>
<dbReference type="EMBL" id="JAUSUF010000012">
    <property type="protein sequence ID" value="MDQ0150763.1"/>
    <property type="molecule type" value="Genomic_DNA"/>
</dbReference>
<keyword evidence="1" id="KW-1133">Transmembrane helix</keyword>
<reference evidence="2 3" key="1">
    <citation type="submission" date="2023-07" db="EMBL/GenBank/DDBJ databases">
        <title>Genomic Encyclopedia of Type Strains, Phase IV (KMG-IV): sequencing the most valuable type-strain genomes for metagenomic binning, comparative biology and taxonomic classification.</title>
        <authorList>
            <person name="Goeker M."/>
        </authorList>
    </citation>
    <scope>NUCLEOTIDE SEQUENCE [LARGE SCALE GENOMIC DNA]</scope>
    <source>
        <strain evidence="2 3">DSM 20694</strain>
    </source>
</reference>
<keyword evidence="1" id="KW-0472">Membrane</keyword>
<protein>
    <submittedName>
        <fullName evidence="2">Outer membrane lipoprotein-sorting protein</fullName>
    </submittedName>
</protein>
<comment type="caution">
    <text evidence="2">The sequence shown here is derived from an EMBL/GenBank/DDBJ whole genome shotgun (WGS) entry which is preliminary data.</text>
</comment>
<name>A0ABT9UWS6_9FIRM</name>
<proteinExistence type="predicted"/>
<organism evidence="2 3">
    <name type="scientific">Eubacterium multiforme</name>
    <dbReference type="NCBI Taxonomy" id="83339"/>
    <lineage>
        <taxon>Bacteria</taxon>
        <taxon>Bacillati</taxon>
        <taxon>Bacillota</taxon>
        <taxon>Clostridia</taxon>
        <taxon>Eubacteriales</taxon>
        <taxon>Eubacteriaceae</taxon>
        <taxon>Eubacterium</taxon>
    </lineage>
</organism>
<evidence type="ECO:0000313" key="3">
    <source>
        <dbReference type="Proteomes" id="UP001228504"/>
    </source>
</evidence>
<accession>A0ABT9UWS6</accession>